<organism evidence="8 9">
    <name type="scientific">Porites evermanni</name>
    <dbReference type="NCBI Taxonomy" id="104178"/>
    <lineage>
        <taxon>Eukaryota</taxon>
        <taxon>Metazoa</taxon>
        <taxon>Cnidaria</taxon>
        <taxon>Anthozoa</taxon>
        <taxon>Hexacorallia</taxon>
        <taxon>Scleractinia</taxon>
        <taxon>Fungiina</taxon>
        <taxon>Poritidae</taxon>
        <taxon>Porites</taxon>
    </lineage>
</organism>
<dbReference type="InterPro" id="IPR040204">
    <property type="entry name" value="UBR7"/>
</dbReference>
<dbReference type="SUPFAM" id="SSF57903">
    <property type="entry name" value="FYVE/PHD zinc finger"/>
    <property type="match status" value="1"/>
</dbReference>
<sequence>MMDAGVFEDEVVSMVDVLHEDNELEEEARAVLGDSDDQHCTYPAGYVNRQALYACGSCSPSDAEPAGICLACTLTCHEGHTLFELYTKRNFRCDCGNKKFPEFKCKLYSSKDPENTQNKYNQNFQGIYCTCHRPYPDLEDEIEDEMIQCVICEDWYHSRHLGSLPPPDGDFQEMICDDCMSRCSFLQGYLPLSVPSQQTSIASSQQVIKSETEAKPKVQLQPGNKSGEGNKAETNSDNATHEAEKSQQETSDLATQQRDSSGSEPCVSQTPDSLDQIRKEEATSEPTHNGVKSETQTVKDCKVAQLQDAVTSIESRATYWHVGWRSNLCKCDKCMSLYKSLDVLYLTDESDTMIAYEERGRQKRPSVSSYESGMNALQNMGRIPQVEVLHEYNDMKSELTEFLRDFAAQGKVVKEEDIRDFFDSLQSRKRQRVGKYRILGKKGEGTFSEVLKVQDVRDGNYFACKKMKQRYESIDQVNNLREIQAMRRLNPHGNVIELKEIIFDKGNGKLALICELMDMNLYEMIRGRRHYLPEARVKQYMYQLCKSIDHMHRNGIFHRDVKPENILIKDDVVKLADFGSCRGVYSKQPYTEYISTRWYRAPECLLTDGYYTHKMDMWSVGCVFFEILSLHPLFPGSNEVDQIARIHDVLGTPSSSILKKLQKNDVTVMIVDTPLFFHKIVVIEHFALQAAILDECQNYLGGGGGLGGSIVFKTQCYYKFARHILCKHMMDFWYFEDDYHVSQHAFEVAQPEECCSTVSAKRIEINATKMQKRRPIKSRSMNFNFPQKSGTGIRVLLPHVTSECVDLIEQMCAYDPDERISAKQALRHPYFKQLREQDKRQAANTRLSSPSEASIISKQHRIAKKKRKHVIGRSHAHSPSESVVSKDEGYGGITAAGGKVGYGQSTLPALGIGYNKHSTYGTTLPKIPVATTTTHKTTFPTSFPSIINQEKNKVKNQASQNFGPYTLPAIDNHSKRGGGHGF</sequence>
<dbReference type="InterPro" id="IPR047506">
    <property type="entry name" value="UBR7-like_UBR-box"/>
</dbReference>
<evidence type="ECO:0000256" key="2">
    <source>
        <dbReference type="ARBA" id="ARBA00022771"/>
    </source>
</evidence>
<evidence type="ECO:0000256" key="1">
    <source>
        <dbReference type="ARBA" id="ARBA00022723"/>
    </source>
</evidence>
<proteinExistence type="predicted"/>
<dbReference type="CDD" id="cd19677">
    <property type="entry name" value="UBR-box_UBR7"/>
    <property type="match status" value="1"/>
</dbReference>
<dbReference type="PANTHER" id="PTHR13513">
    <property type="entry name" value="E3 UBIQUITIN-PROTEIN LIGASE UBR7"/>
    <property type="match status" value="1"/>
</dbReference>
<reference evidence="8 9" key="1">
    <citation type="submission" date="2022-05" db="EMBL/GenBank/DDBJ databases">
        <authorList>
            <consortium name="Genoscope - CEA"/>
            <person name="William W."/>
        </authorList>
    </citation>
    <scope>NUCLEOTIDE SEQUENCE [LARGE SCALE GENOMIC DNA]</scope>
</reference>
<dbReference type="Proteomes" id="UP001159427">
    <property type="component" value="Unassembled WGS sequence"/>
</dbReference>
<dbReference type="PROSITE" id="PS51157">
    <property type="entry name" value="ZF_UBR"/>
    <property type="match status" value="1"/>
</dbReference>
<dbReference type="Gene3D" id="1.10.510.10">
    <property type="entry name" value="Transferase(Phosphotransferase) domain 1"/>
    <property type="match status" value="2"/>
</dbReference>
<keyword evidence="9" id="KW-1185">Reference proteome</keyword>
<keyword evidence="2" id="KW-0863">Zinc-finger</keyword>
<evidence type="ECO:0000313" key="9">
    <source>
        <dbReference type="Proteomes" id="UP001159427"/>
    </source>
</evidence>
<gene>
    <name evidence="8" type="ORF">PEVE_00043646</name>
</gene>
<feature type="domain" description="UBR-type" evidence="7">
    <location>
        <begin position="38"/>
        <end position="110"/>
    </location>
</feature>
<name>A0ABN8LHA9_9CNID</name>
<dbReference type="InterPro" id="IPR008271">
    <property type="entry name" value="Ser/Thr_kinase_AS"/>
</dbReference>
<feature type="compositionally biased region" description="Polar residues" evidence="5">
    <location>
        <begin position="248"/>
        <end position="273"/>
    </location>
</feature>
<evidence type="ECO:0000256" key="4">
    <source>
        <dbReference type="PROSITE-ProRule" id="PRU00508"/>
    </source>
</evidence>
<dbReference type="Gene3D" id="3.30.40.10">
    <property type="entry name" value="Zinc/RING finger domain, C3HC4 (zinc finger)"/>
    <property type="match status" value="1"/>
</dbReference>
<evidence type="ECO:0000259" key="6">
    <source>
        <dbReference type="PROSITE" id="PS50011"/>
    </source>
</evidence>
<feature type="compositionally biased region" description="Basic residues" evidence="5">
    <location>
        <begin position="858"/>
        <end position="876"/>
    </location>
</feature>
<dbReference type="Pfam" id="PF00069">
    <property type="entry name" value="Pkinase"/>
    <property type="match status" value="1"/>
</dbReference>
<dbReference type="InterPro" id="IPR011009">
    <property type="entry name" value="Kinase-like_dom_sf"/>
</dbReference>
<dbReference type="PROSITE" id="PS00108">
    <property type="entry name" value="PROTEIN_KINASE_ST"/>
    <property type="match status" value="1"/>
</dbReference>
<feature type="domain" description="Protein kinase" evidence="6">
    <location>
        <begin position="436"/>
        <end position="831"/>
    </location>
</feature>
<dbReference type="Gene3D" id="3.30.200.20">
    <property type="entry name" value="Phosphorylase Kinase, domain 1"/>
    <property type="match status" value="1"/>
</dbReference>
<dbReference type="InterPro" id="IPR003126">
    <property type="entry name" value="Znf_UBR"/>
</dbReference>
<dbReference type="PROSITE" id="PS50011">
    <property type="entry name" value="PROTEIN_KINASE_DOM"/>
    <property type="match status" value="1"/>
</dbReference>
<feature type="region of interest" description="Disordered" evidence="5">
    <location>
        <begin position="838"/>
        <end position="887"/>
    </location>
</feature>
<feature type="compositionally biased region" description="Polar residues" evidence="5">
    <location>
        <begin position="284"/>
        <end position="296"/>
    </location>
</feature>
<dbReference type="InterPro" id="IPR011011">
    <property type="entry name" value="Znf_FYVE_PHD"/>
</dbReference>
<feature type="compositionally biased region" description="Polar residues" evidence="5">
    <location>
        <begin position="842"/>
        <end position="857"/>
    </location>
</feature>
<evidence type="ECO:0000259" key="7">
    <source>
        <dbReference type="PROSITE" id="PS51157"/>
    </source>
</evidence>
<protein>
    <submittedName>
        <fullName evidence="8">Uncharacterized protein</fullName>
    </submittedName>
</protein>
<evidence type="ECO:0000313" key="8">
    <source>
        <dbReference type="EMBL" id="CAH3014344.1"/>
    </source>
</evidence>
<dbReference type="Pfam" id="PF02207">
    <property type="entry name" value="zf-UBR"/>
    <property type="match status" value="1"/>
</dbReference>
<dbReference type="SMART" id="SM00396">
    <property type="entry name" value="ZnF_UBR1"/>
    <property type="match status" value="1"/>
</dbReference>
<dbReference type="SUPFAM" id="SSF56112">
    <property type="entry name" value="Protein kinase-like (PK-like)"/>
    <property type="match status" value="1"/>
</dbReference>
<evidence type="ECO:0000256" key="5">
    <source>
        <dbReference type="SAM" id="MobiDB-lite"/>
    </source>
</evidence>
<dbReference type="EMBL" id="CALNXI010000009">
    <property type="protein sequence ID" value="CAH3014344.1"/>
    <property type="molecule type" value="Genomic_DNA"/>
</dbReference>
<dbReference type="PANTHER" id="PTHR13513:SF9">
    <property type="entry name" value="E3 UBIQUITIN-PROTEIN LIGASE UBR7-RELATED"/>
    <property type="match status" value="1"/>
</dbReference>
<keyword evidence="3" id="KW-0862">Zinc</keyword>
<accession>A0ABN8LHA9</accession>
<keyword evidence="1" id="KW-0479">Metal-binding</keyword>
<dbReference type="SMART" id="SM00220">
    <property type="entry name" value="S_TKc"/>
    <property type="match status" value="1"/>
</dbReference>
<dbReference type="InterPro" id="IPR013083">
    <property type="entry name" value="Znf_RING/FYVE/PHD"/>
</dbReference>
<comment type="caution">
    <text evidence="8">The sequence shown here is derived from an EMBL/GenBank/DDBJ whole genome shotgun (WGS) entry which is preliminary data.</text>
</comment>
<dbReference type="CDD" id="cd15542">
    <property type="entry name" value="PHD_UBR7"/>
    <property type="match status" value="1"/>
</dbReference>
<dbReference type="InterPro" id="IPR000719">
    <property type="entry name" value="Prot_kinase_dom"/>
</dbReference>
<dbReference type="CDD" id="cd07831">
    <property type="entry name" value="STKc_MOK"/>
    <property type="match status" value="1"/>
</dbReference>
<feature type="zinc finger region" description="UBR-type" evidence="4">
    <location>
        <begin position="38"/>
        <end position="110"/>
    </location>
</feature>
<feature type="region of interest" description="Disordered" evidence="5">
    <location>
        <begin position="204"/>
        <end position="296"/>
    </location>
</feature>
<evidence type="ECO:0000256" key="3">
    <source>
        <dbReference type="ARBA" id="ARBA00022833"/>
    </source>
</evidence>